<dbReference type="InterPro" id="IPR002312">
    <property type="entry name" value="Asp/Asn-tRNA-synth_IIb"/>
</dbReference>
<dbReference type="InterPro" id="IPR004365">
    <property type="entry name" value="NA-bd_OB_tRNA"/>
</dbReference>
<evidence type="ECO:0000256" key="7">
    <source>
        <dbReference type="ARBA" id="ARBA00023146"/>
    </source>
</evidence>
<dbReference type="STRING" id="765915.A0A1Y2HIQ3"/>
<evidence type="ECO:0000256" key="2">
    <source>
        <dbReference type="ARBA" id="ARBA00012816"/>
    </source>
</evidence>
<dbReference type="Gene3D" id="2.40.50.140">
    <property type="entry name" value="Nucleic acid-binding proteins"/>
    <property type="match status" value="1"/>
</dbReference>
<evidence type="ECO:0000313" key="9">
    <source>
        <dbReference type="EMBL" id="ORZ34409.1"/>
    </source>
</evidence>
<dbReference type="SUPFAM" id="SSF50249">
    <property type="entry name" value="Nucleic acid-binding proteins"/>
    <property type="match status" value="1"/>
</dbReference>
<dbReference type="GO" id="GO:0003676">
    <property type="term" value="F:nucleic acid binding"/>
    <property type="evidence" value="ECO:0007669"/>
    <property type="project" value="InterPro"/>
</dbReference>
<dbReference type="PROSITE" id="PS50862">
    <property type="entry name" value="AA_TRNA_LIGASE_II"/>
    <property type="match status" value="1"/>
</dbReference>
<organism evidence="9 10">
    <name type="scientific">Catenaria anguillulae PL171</name>
    <dbReference type="NCBI Taxonomy" id="765915"/>
    <lineage>
        <taxon>Eukaryota</taxon>
        <taxon>Fungi</taxon>
        <taxon>Fungi incertae sedis</taxon>
        <taxon>Blastocladiomycota</taxon>
        <taxon>Blastocladiomycetes</taxon>
        <taxon>Blastocladiales</taxon>
        <taxon>Catenariaceae</taxon>
        <taxon>Catenaria</taxon>
    </lineage>
</organism>
<dbReference type="AlphaFoldDB" id="A0A1Y2HIQ3"/>
<proteinExistence type="inferred from homology"/>
<evidence type="ECO:0000256" key="4">
    <source>
        <dbReference type="ARBA" id="ARBA00022741"/>
    </source>
</evidence>
<evidence type="ECO:0000259" key="8">
    <source>
        <dbReference type="PROSITE" id="PS50862"/>
    </source>
</evidence>
<dbReference type="InterPro" id="IPR045864">
    <property type="entry name" value="aa-tRNA-synth_II/BPL/LPL"/>
</dbReference>
<keyword evidence="5" id="KW-0067">ATP-binding</keyword>
<reference evidence="9 10" key="1">
    <citation type="submission" date="2016-07" db="EMBL/GenBank/DDBJ databases">
        <title>Pervasive Adenine N6-methylation of Active Genes in Fungi.</title>
        <authorList>
            <consortium name="DOE Joint Genome Institute"/>
            <person name="Mondo S.J."/>
            <person name="Dannebaum R.O."/>
            <person name="Kuo R.C."/>
            <person name="Labutti K."/>
            <person name="Haridas S."/>
            <person name="Kuo A."/>
            <person name="Salamov A."/>
            <person name="Ahrendt S.R."/>
            <person name="Lipzen A."/>
            <person name="Sullivan W."/>
            <person name="Andreopoulos W.B."/>
            <person name="Clum A."/>
            <person name="Lindquist E."/>
            <person name="Daum C."/>
            <person name="Ramamoorthy G.K."/>
            <person name="Gryganskyi A."/>
            <person name="Culley D."/>
            <person name="Magnuson J.K."/>
            <person name="James T.Y."/>
            <person name="O'Malley M.A."/>
            <person name="Stajich J.E."/>
            <person name="Spatafora J.W."/>
            <person name="Visel A."/>
            <person name="Grigoriev I.V."/>
        </authorList>
    </citation>
    <scope>NUCLEOTIDE SEQUENCE [LARGE SCALE GENOMIC DNA]</scope>
    <source>
        <strain evidence="9 10">PL171</strain>
    </source>
</reference>
<comment type="similarity">
    <text evidence="1">Belongs to the class-II aminoacyl-tRNA synthetase family.</text>
</comment>
<dbReference type="PRINTS" id="PR01042">
    <property type="entry name" value="TRNASYNTHASP"/>
</dbReference>
<dbReference type="InterPro" id="IPR012340">
    <property type="entry name" value="NA-bd_OB-fold"/>
</dbReference>
<evidence type="ECO:0000256" key="1">
    <source>
        <dbReference type="ARBA" id="ARBA00008226"/>
    </source>
</evidence>
<dbReference type="Pfam" id="PF01336">
    <property type="entry name" value="tRNA_anti-codon"/>
    <property type="match status" value="1"/>
</dbReference>
<dbReference type="NCBIfam" id="TIGR00457">
    <property type="entry name" value="asnS"/>
    <property type="match status" value="1"/>
</dbReference>
<dbReference type="EMBL" id="MCFL01000028">
    <property type="protein sequence ID" value="ORZ34409.1"/>
    <property type="molecule type" value="Genomic_DNA"/>
</dbReference>
<dbReference type="InterPro" id="IPR004522">
    <property type="entry name" value="Asn-tRNA-ligase"/>
</dbReference>
<evidence type="ECO:0000256" key="6">
    <source>
        <dbReference type="ARBA" id="ARBA00022917"/>
    </source>
</evidence>
<keyword evidence="3" id="KW-0436">Ligase</keyword>
<dbReference type="Proteomes" id="UP000193411">
    <property type="component" value="Unassembled WGS sequence"/>
</dbReference>
<evidence type="ECO:0000256" key="3">
    <source>
        <dbReference type="ARBA" id="ARBA00022598"/>
    </source>
</evidence>
<keyword evidence="10" id="KW-1185">Reference proteome</keyword>
<dbReference type="NCBIfam" id="NF003037">
    <property type="entry name" value="PRK03932.1"/>
    <property type="match status" value="1"/>
</dbReference>
<sequence>MNMHALRRVHTYRLGRSLALAVPAPTRLLTTAVAPSADQSGPRRTPTLPTTQVNINTEDIAGGRLPPTISRILSPQSSAKFLNRQNAVTIVGWLKSIRTQKQHTFLHVQDGTHPDGIQIVVTGDHSALPAGLSTGCALRITNGTLQPSPEGVKQPFEVHLPPSSTDSPQQGCISLLSPSDLSYPLQKKRHSLDFLRTITHLRPRSNLMSAVQRTRHATQVALHQWFHAHDFVHIHTPILTASDCEGAGETFSVTGPPASKPGDPAFFGGSKHAVHLTVSGQLHLEMFAAAHPRVYTLSPAFRAEKSLSTRHLAEFYMLEAEMAFIESLDPLIDVTGKLVQACARAVSDADVVQVAEILAMQAGERGEDKRARVRAAEARVARLAEGMVERVTYSDAVRYLQGHKRAKKFVYPVVWGNDLQAEHEAVLADDVGGPVCVTDYPAQLKPFYMLPNQPSGEHGQTAACFDMLVPGVGELVGGSLREHDPEKLAAAMRARGMDPEGEDYRWYVELRKYGMGPHGGFGLGFDRLVRHLLGIDSVREVVPVPRYYTECRY</sequence>
<keyword evidence="4" id="KW-0547">Nucleotide-binding</keyword>
<dbReference type="PANTHER" id="PTHR22594:SF34">
    <property type="entry name" value="ASPARAGINE--TRNA LIGASE, MITOCHONDRIAL-RELATED"/>
    <property type="match status" value="1"/>
</dbReference>
<protein>
    <recommendedName>
        <fullName evidence="2">asparagine--tRNA ligase</fullName>
        <ecNumber evidence="2">6.1.1.22</ecNumber>
    </recommendedName>
</protein>
<evidence type="ECO:0000256" key="5">
    <source>
        <dbReference type="ARBA" id="ARBA00022840"/>
    </source>
</evidence>
<keyword evidence="7" id="KW-0030">Aminoacyl-tRNA synthetase</keyword>
<dbReference type="Gene3D" id="3.30.930.10">
    <property type="entry name" value="Bira Bifunctional Protein, Domain 2"/>
    <property type="match status" value="1"/>
</dbReference>
<dbReference type="InterPro" id="IPR006195">
    <property type="entry name" value="aa-tRNA-synth_II"/>
</dbReference>
<dbReference type="GO" id="GO:0004816">
    <property type="term" value="F:asparagine-tRNA ligase activity"/>
    <property type="evidence" value="ECO:0007669"/>
    <property type="project" value="UniProtKB-EC"/>
</dbReference>
<dbReference type="GO" id="GO:0006421">
    <property type="term" value="P:asparaginyl-tRNA aminoacylation"/>
    <property type="evidence" value="ECO:0007669"/>
    <property type="project" value="InterPro"/>
</dbReference>
<comment type="caution">
    <text evidence="9">The sequence shown here is derived from an EMBL/GenBank/DDBJ whole genome shotgun (WGS) entry which is preliminary data.</text>
</comment>
<dbReference type="Pfam" id="PF00152">
    <property type="entry name" value="tRNA-synt_2"/>
    <property type="match status" value="1"/>
</dbReference>
<dbReference type="EC" id="6.1.1.22" evidence="2"/>
<dbReference type="InterPro" id="IPR004364">
    <property type="entry name" value="Aa-tRNA-synt_II"/>
</dbReference>
<accession>A0A1Y2HIQ3</accession>
<name>A0A1Y2HIQ3_9FUNG</name>
<dbReference type="GO" id="GO:0005739">
    <property type="term" value="C:mitochondrion"/>
    <property type="evidence" value="ECO:0007669"/>
    <property type="project" value="TreeGrafter"/>
</dbReference>
<dbReference type="GO" id="GO:0005524">
    <property type="term" value="F:ATP binding"/>
    <property type="evidence" value="ECO:0007669"/>
    <property type="project" value="UniProtKB-KW"/>
</dbReference>
<dbReference type="OrthoDB" id="1931232at2759"/>
<dbReference type="CDD" id="cd04318">
    <property type="entry name" value="EcAsnRS_like_N"/>
    <property type="match status" value="1"/>
</dbReference>
<keyword evidence="6" id="KW-0648">Protein biosynthesis</keyword>
<gene>
    <name evidence="9" type="ORF">BCR44DRAFT_41647</name>
</gene>
<feature type="domain" description="Aminoacyl-transfer RNA synthetases class-II family profile" evidence="8">
    <location>
        <begin position="221"/>
        <end position="543"/>
    </location>
</feature>
<dbReference type="PANTHER" id="PTHR22594">
    <property type="entry name" value="ASPARTYL/LYSYL-TRNA SYNTHETASE"/>
    <property type="match status" value="1"/>
</dbReference>
<evidence type="ECO:0000313" key="10">
    <source>
        <dbReference type="Proteomes" id="UP000193411"/>
    </source>
</evidence>
<dbReference type="SUPFAM" id="SSF55681">
    <property type="entry name" value="Class II aaRS and biotin synthetases"/>
    <property type="match status" value="1"/>
</dbReference>